<name>A0ABC8RBK8_9AQUA</name>
<evidence type="ECO:0000313" key="1">
    <source>
        <dbReference type="EMBL" id="CAK9142162.1"/>
    </source>
</evidence>
<proteinExistence type="predicted"/>
<dbReference type="EMBL" id="CAUOFW020001203">
    <property type="protein sequence ID" value="CAK9142162.1"/>
    <property type="molecule type" value="Genomic_DNA"/>
</dbReference>
<dbReference type="Proteomes" id="UP001642360">
    <property type="component" value="Unassembled WGS sequence"/>
</dbReference>
<dbReference type="AlphaFoldDB" id="A0ABC8RBK8"/>
<accession>A0ABC8RBK8</accession>
<sequence>MSNEKADMVEQERDPILDKEKGEYFVGKNDEINKGIENVVNLSDVVVKTDHFVDVRDGAAKSVEDLHDGGQNLVNLERYVQVGVGVTPLSVVGGMSGNFTCCNLEKQFFVPSKDFFYVEHQYAPRKRLGLSMDDGIGIERRIDPPDKGYMSDEGNAGCTRIKSFMEELEEESSESNALNKISSEASIRLWSKGTRPDFVHD</sequence>
<protein>
    <submittedName>
        <fullName evidence="1">Uncharacterized protein</fullName>
    </submittedName>
</protein>
<keyword evidence="2" id="KW-1185">Reference proteome</keyword>
<gene>
    <name evidence="1" type="ORF">ILEXP_LOCUS9817</name>
</gene>
<reference evidence="1 2" key="1">
    <citation type="submission" date="2024-02" db="EMBL/GenBank/DDBJ databases">
        <authorList>
            <person name="Vignale AGUSTIN F."/>
            <person name="Sosa J E."/>
            <person name="Modenutti C."/>
        </authorList>
    </citation>
    <scope>NUCLEOTIDE SEQUENCE [LARGE SCALE GENOMIC DNA]</scope>
</reference>
<evidence type="ECO:0000313" key="2">
    <source>
        <dbReference type="Proteomes" id="UP001642360"/>
    </source>
</evidence>
<comment type="caution">
    <text evidence="1">The sequence shown here is derived from an EMBL/GenBank/DDBJ whole genome shotgun (WGS) entry which is preliminary data.</text>
</comment>
<organism evidence="1 2">
    <name type="scientific">Ilex paraguariensis</name>
    <name type="common">yerba mate</name>
    <dbReference type="NCBI Taxonomy" id="185542"/>
    <lineage>
        <taxon>Eukaryota</taxon>
        <taxon>Viridiplantae</taxon>
        <taxon>Streptophyta</taxon>
        <taxon>Embryophyta</taxon>
        <taxon>Tracheophyta</taxon>
        <taxon>Spermatophyta</taxon>
        <taxon>Magnoliopsida</taxon>
        <taxon>eudicotyledons</taxon>
        <taxon>Gunneridae</taxon>
        <taxon>Pentapetalae</taxon>
        <taxon>asterids</taxon>
        <taxon>campanulids</taxon>
        <taxon>Aquifoliales</taxon>
        <taxon>Aquifoliaceae</taxon>
        <taxon>Ilex</taxon>
    </lineage>
</organism>